<comment type="caution">
    <text evidence="2">The sequence shown here is derived from an EMBL/GenBank/DDBJ whole genome shotgun (WGS) entry which is preliminary data.</text>
</comment>
<dbReference type="CDD" id="cd18683">
    <property type="entry name" value="PIN_VapC-like"/>
    <property type="match status" value="1"/>
</dbReference>
<protein>
    <submittedName>
        <fullName evidence="2">PIN domain nuclease</fullName>
    </submittedName>
</protein>
<dbReference type="SUPFAM" id="SSF88723">
    <property type="entry name" value="PIN domain-like"/>
    <property type="match status" value="1"/>
</dbReference>
<reference evidence="3" key="1">
    <citation type="submission" date="2018-04" db="EMBL/GenBank/DDBJ databases">
        <authorList>
            <person name="Cornet L."/>
        </authorList>
    </citation>
    <scope>NUCLEOTIDE SEQUENCE [LARGE SCALE GENOMIC DNA]</scope>
</reference>
<dbReference type="AlphaFoldDB" id="A0A2W4XE50"/>
<reference evidence="2 3" key="2">
    <citation type="submission" date="2018-06" db="EMBL/GenBank/DDBJ databases">
        <title>Metagenomic assembly of (sub)arctic Cyanobacteria and their associated microbiome from non-axenic cultures.</title>
        <authorList>
            <person name="Baurain D."/>
        </authorList>
    </citation>
    <scope>NUCLEOTIDE SEQUENCE [LARGE SCALE GENOMIC DNA]</scope>
    <source>
        <strain evidence="2">ULC027bin1</strain>
    </source>
</reference>
<sequence length="130" mass="14647">MIAVDTNVVVRLLVKDDELQYAQSLALFQSHSIFLSDTVILETEWVLRFSYSLQPSEISQSLKLLIGLPTVKVTDAKRLAQALQWHIHGLGFADAFHLACCNHCSALYTFDQQFIRRAQSITTLRVLAPS</sequence>
<gene>
    <name evidence="2" type="ORF">DCF15_10270</name>
</gene>
<dbReference type="Proteomes" id="UP000249794">
    <property type="component" value="Unassembled WGS sequence"/>
</dbReference>
<accession>A0A2W4XE50</accession>
<proteinExistence type="predicted"/>
<dbReference type="InterPro" id="IPR002716">
    <property type="entry name" value="PIN_dom"/>
</dbReference>
<dbReference type="EMBL" id="QBMP01000091">
    <property type="protein sequence ID" value="PZO55553.1"/>
    <property type="molecule type" value="Genomic_DNA"/>
</dbReference>
<feature type="domain" description="PIN" evidence="1">
    <location>
        <begin position="2"/>
        <end position="118"/>
    </location>
</feature>
<name>A0A2W4XE50_9CYAN</name>
<evidence type="ECO:0000313" key="3">
    <source>
        <dbReference type="Proteomes" id="UP000249794"/>
    </source>
</evidence>
<dbReference type="Pfam" id="PF01850">
    <property type="entry name" value="PIN"/>
    <property type="match status" value="1"/>
</dbReference>
<evidence type="ECO:0000313" key="2">
    <source>
        <dbReference type="EMBL" id="PZO55553.1"/>
    </source>
</evidence>
<dbReference type="InterPro" id="IPR029060">
    <property type="entry name" value="PIN-like_dom_sf"/>
</dbReference>
<evidence type="ECO:0000259" key="1">
    <source>
        <dbReference type="Pfam" id="PF01850"/>
    </source>
</evidence>
<dbReference type="Gene3D" id="3.40.50.1010">
    <property type="entry name" value="5'-nuclease"/>
    <property type="match status" value="1"/>
</dbReference>
<organism evidence="2 3">
    <name type="scientific">Phormidesmis priestleyi</name>
    <dbReference type="NCBI Taxonomy" id="268141"/>
    <lineage>
        <taxon>Bacteria</taxon>
        <taxon>Bacillati</taxon>
        <taxon>Cyanobacteriota</taxon>
        <taxon>Cyanophyceae</taxon>
        <taxon>Leptolyngbyales</taxon>
        <taxon>Leptolyngbyaceae</taxon>
        <taxon>Phormidesmis</taxon>
    </lineage>
</organism>